<dbReference type="InterPro" id="IPR000717">
    <property type="entry name" value="PCI_dom"/>
</dbReference>
<dbReference type="Pfam" id="PF01399">
    <property type="entry name" value="PCI"/>
    <property type="match status" value="1"/>
</dbReference>
<dbReference type="InterPro" id="IPR036390">
    <property type="entry name" value="WH_DNA-bd_sf"/>
</dbReference>
<sequence length="381" mass="41281">MTVITNVSGDATKKLVTIIGEAIGSDSFITSSLALISSSNNHALISSFLVPDVLPAILEMDEDTVVGTFGLLSYLVGSVEEGKQEALSTAIITSLSSSTSKPPTTILTCLVNHQNIRPPTSCKYNALVKATEYAIENGMFNSIKGSFERLEDTVAEWRLKGSEIRNIYNIVARGYTSLGDSSTCQSWIVKSLQTFDSFNEPVDSTGVETAVKAVIEAIKSPLKIFGGSGLSGLKVLEELKSNNSDIISLLEIFSTGNLTDFLTYSKSNSSTFKKHSLNLEECTKNMRLLSLCTLASSSPILSYASVAEVMQVSENTVEVWIVHAIQAGLIEGRMDQVEKNVVVERAVCRGKGEKEWKGLEGRLEGLVGEVERVMEGLERKE</sequence>
<dbReference type="GO" id="GO:0002183">
    <property type="term" value="P:cytoplasmic translational initiation"/>
    <property type="evidence" value="ECO:0007669"/>
    <property type="project" value="TreeGrafter"/>
</dbReference>
<dbReference type="Proteomes" id="UP001165122">
    <property type="component" value="Unassembled WGS sequence"/>
</dbReference>
<dbReference type="PANTHER" id="PTHR15350:SF2">
    <property type="entry name" value="EUKARYOTIC TRANSLATION INITIATION FACTOR 3 SUBUNIT M"/>
    <property type="match status" value="1"/>
</dbReference>
<dbReference type="GO" id="GO:0005852">
    <property type="term" value="C:eukaryotic translation initiation factor 3 complex"/>
    <property type="evidence" value="ECO:0007669"/>
    <property type="project" value="TreeGrafter"/>
</dbReference>
<proteinExistence type="inferred from homology"/>
<dbReference type="SMART" id="SM00088">
    <property type="entry name" value="PINT"/>
    <property type="match status" value="1"/>
</dbReference>
<dbReference type="PANTHER" id="PTHR15350">
    <property type="entry name" value="COP9 SIGNALOSOME COMPLEX SUBUNIT 7/DENDRITIC CELL PROTEIN GA17"/>
    <property type="match status" value="1"/>
</dbReference>
<organism evidence="3 4">
    <name type="scientific">Triparma laevis f. longispina</name>
    <dbReference type="NCBI Taxonomy" id="1714387"/>
    <lineage>
        <taxon>Eukaryota</taxon>
        <taxon>Sar</taxon>
        <taxon>Stramenopiles</taxon>
        <taxon>Ochrophyta</taxon>
        <taxon>Bolidophyceae</taxon>
        <taxon>Parmales</taxon>
        <taxon>Triparmaceae</taxon>
        <taxon>Triparma</taxon>
    </lineage>
</organism>
<comment type="similarity">
    <text evidence="1">Belongs to the CSN7/EIF3M family. CSN7 subfamily.</text>
</comment>
<protein>
    <recommendedName>
        <fullName evidence="2">PCI domain-containing protein</fullName>
    </recommendedName>
</protein>
<dbReference type="EMBL" id="BRXW01000447">
    <property type="protein sequence ID" value="GMH55756.1"/>
    <property type="molecule type" value="Genomic_DNA"/>
</dbReference>
<dbReference type="OrthoDB" id="10267031at2759"/>
<feature type="domain" description="PCI" evidence="2">
    <location>
        <begin position="184"/>
        <end position="348"/>
    </location>
</feature>
<dbReference type="InterPro" id="IPR045237">
    <property type="entry name" value="COPS7/eIF3m"/>
</dbReference>
<evidence type="ECO:0000259" key="2">
    <source>
        <dbReference type="PROSITE" id="PS50250"/>
    </source>
</evidence>
<dbReference type="PROSITE" id="PS50250">
    <property type="entry name" value="PCI"/>
    <property type="match status" value="1"/>
</dbReference>
<evidence type="ECO:0000313" key="3">
    <source>
        <dbReference type="EMBL" id="GMH55756.1"/>
    </source>
</evidence>
<comment type="caution">
    <text evidence="3">The sequence shown here is derived from an EMBL/GenBank/DDBJ whole genome shotgun (WGS) entry which is preliminary data.</text>
</comment>
<evidence type="ECO:0000256" key="1">
    <source>
        <dbReference type="ARBA" id="ARBA00008482"/>
    </source>
</evidence>
<gene>
    <name evidence="3" type="ORF">TrLO_g4505</name>
</gene>
<keyword evidence="4" id="KW-1185">Reference proteome</keyword>
<dbReference type="AlphaFoldDB" id="A0A9W6ZP15"/>
<dbReference type="SUPFAM" id="SSF46785">
    <property type="entry name" value="Winged helix' DNA-binding domain"/>
    <property type="match status" value="1"/>
</dbReference>
<name>A0A9W6ZP15_9STRA</name>
<evidence type="ECO:0000313" key="4">
    <source>
        <dbReference type="Proteomes" id="UP001165122"/>
    </source>
</evidence>
<accession>A0A9W6ZP15</accession>
<reference evidence="4" key="1">
    <citation type="journal article" date="2023" name="Commun. Biol.">
        <title>Genome analysis of Parmales, the sister group of diatoms, reveals the evolutionary specialization of diatoms from phago-mixotrophs to photoautotrophs.</title>
        <authorList>
            <person name="Ban H."/>
            <person name="Sato S."/>
            <person name="Yoshikawa S."/>
            <person name="Yamada K."/>
            <person name="Nakamura Y."/>
            <person name="Ichinomiya M."/>
            <person name="Sato N."/>
            <person name="Blanc-Mathieu R."/>
            <person name="Endo H."/>
            <person name="Kuwata A."/>
            <person name="Ogata H."/>
        </authorList>
    </citation>
    <scope>NUCLEOTIDE SEQUENCE [LARGE SCALE GENOMIC DNA]</scope>
    <source>
        <strain evidence="4">NIES 3700</strain>
    </source>
</reference>